<keyword evidence="1" id="KW-0378">Hydrolase</keyword>
<dbReference type="InterPro" id="IPR036412">
    <property type="entry name" value="HAD-like_sf"/>
</dbReference>
<dbReference type="InterPro" id="IPR006356">
    <property type="entry name" value="HAD-SF_hydro_IIA_hyp3"/>
</dbReference>
<dbReference type="InterPro" id="IPR023214">
    <property type="entry name" value="HAD_sf"/>
</dbReference>
<name>A0A4R3M992_9HYPH</name>
<evidence type="ECO:0000313" key="2">
    <source>
        <dbReference type="Proteomes" id="UP000295678"/>
    </source>
</evidence>
<dbReference type="CDD" id="cd07525">
    <property type="entry name" value="HAD_like"/>
    <property type="match status" value="1"/>
</dbReference>
<comment type="caution">
    <text evidence="1">The sequence shown here is derived from an EMBL/GenBank/DDBJ whole genome shotgun (WGS) entry which is preliminary data.</text>
</comment>
<keyword evidence="2" id="KW-1185">Reference proteome</keyword>
<dbReference type="RefSeq" id="WP_132806823.1">
    <property type="nucleotide sequence ID" value="NZ_SMAK01000006.1"/>
</dbReference>
<sequence length="297" mass="31340">MTGIAVPDGAAARPLLLARFGDIAGDYDGVLCDIWGVVHNGVRATPEACDALVRFRRNGGRVVLITNAPRPGRSVVPMLDALGVSREAYDGILSSGDLTRDILVRHAARLVFHLGPDRDRAIFDGLDVALVGPDQADILVNTGLLDDEVETPEDYAGLLAELAARDIEMICANPDIVVERGDRLLYCAGALGEAYSRIGGRVTWAGKPHPPIYESSIAMLETAAGRPVDRRRILAIGDSLRTDLAGAAAMGLDALFIASGIHAGEYGGGEAPDMDRLGASLRAAGLAPRAVMSRLAW</sequence>
<dbReference type="SUPFAM" id="SSF56784">
    <property type="entry name" value="HAD-like"/>
    <property type="match status" value="1"/>
</dbReference>
<accession>A0A4R3M992</accession>
<evidence type="ECO:0000313" key="1">
    <source>
        <dbReference type="EMBL" id="TCT10000.1"/>
    </source>
</evidence>
<protein>
    <submittedName>
        <fullName evidence="1">HAD superfamily hydrolase (TIGR01459 family)</fullName>
    </submittedName>
</protein>
<dbReference type="PANTHER" id="PTHR19288:SF90">
    <property type="entry name" value="OS08G0542600 PROTEIN"/>
    <property type="match status" value="1"/>
</dbReference>
<gene>
    <name evidence="1" type="ORF">EDC22_106195</name>
</gene>
<dbReference type="EMBL" id="SMAK01000006">
    <property type="protein sequence ID" value="TCT10000.1"/>
    <property type="molecule type" value="Genomic_DNA"/>
</dbReference>
<dbReference type="NCBIfam" id="TIGR01460">
    <property type="entry name" value="HAD-SF-IIA"/>
    <property type="match status" value="1"/>
</dbReference>
<proteinExistence type="predicted"/>
<dbReference type="NCBIfam" id="TIGR01459">
    <property type="entry name" value="HAD-SF-IIA-hyp4"/>
    <property type="match status" value="1"/>
</dbReference>
<dbReference type="Pfam" id="PF13344">
    <property type="entry name" value="Hydrolase_6"/>
    <property type="match status" value="1"/>
</dbReference>
<dbReference type="Pfam" id="PF13242">
    <property type="entry name" value="Hydrolase_like"/>
    <property type="match status" value="1"/>
</dbReference>
<dbReference type="Gene3D" id="3.40.50.1000">
    <property type="entry name" value="HAD superfamily/HAD-like"/>
    <property type="match status" value="2"/>
</dbReference>
<dbReference type="GO" id="GO:0016791">
    <property type="term" value="F:phosphatase activity"/>
    <property type="evidence" value="ECO:0007669"/>
    <property type="project" value="TreeGrafter"/>
</dbReference>
<dbReference type="GO" id="GO:0005737">
    <property type="term" value="C:cytoplasm"/>
    <property type="evidence" value="ECO:0007669"/>
    <property type="project" value="TreeGrafter"/>
</dbReference>
<dbReference type="InterPro" id="IPR006357">
    <property type="entry name" value="HAD-SF_hydro_IIA"/>
</dbReference>
<dbReference type="AlphaFoldDB" id="A0A4R3M992"/>
<dbReference type="OrthoDB" id="9791073at2"/>
<dbReference type="Proteomes" id="UP000295678">
    <property type="component" value="Unassembled WGS sequence"/>
</dbReference>
<reference evidence="1 2" key="1">
    <citation type="submission" date="2019-03" db="EMBL/GenBank/DDBJ databases">
        <title>Genomic Encyclopedia of Type Strains, Phase IV (KMG-IV): sequencing the most valuable type-strain genomes for metagenomic binning, comparative biology and taxonomic classification.</title>
        <authorList>
            <person name="Goeker M."/>
        </authorList>
    </citation>
    <scope>NUCLEOTIDE SEQUENCE [LARGE SCALE GENOMIC DNA]</scope>
    <source>
        <strain evidence="1 2">DSM 19345</strain>
    </source>
</reference>
<dbReference type="PANTHER" id="PTHR19288">
    <property type="entry name" value="4-NITROPHENYLPHOSPHATASE-RELATED"/>
    <property type="match status" value="1"/>
</dbReference>
<organism evidence="1 2">
    <name type="scientific">Tepidamorphus gemmatus</name>
    <dbReference type="NCBI Taxonomy" id="747076"/>
    <lineage>
        <taxon>Bacteria</taxon>
        <taxon>Pseudomonadati</taxon>
        <taxon>Pseudomonadota</taxon>
        <taxon>Alphaproteobacteria</taxon>
        <taxon>Hyphomicrobiales</taxon>
        <taxon>Tepidamorphaceae</taxon>
        <taxon>Tepidamorphus</taxon>
    </lineage>
</organism>